<evidence type="ECO:0000256" key="1">
    <source>
        <dbReference type="ARBA" id="ARBA00022801"/>
    </source>
</evidence>
<dbReference type="InterPro" id="IPR007312">
    <property type="entry name" value="Phosphoesterase"/>
</dbReference>
<organism evidence="3 4">
    <name type="scientific">Mortierella isabellina</name>
    <name type="common">Filamentous fungus</name>
    <name type="synonym">Umbelopsis isabellina</name>
    <dbReference type="NCBI Taxonomy" id="91625"/>
    <lineage>
        <taxon>Eukaryota</taxon>
        <taxon>Fungi</taxon>
        <taxon>Fungi incertae sedis</taxon>
        <taxon>Mucoromycota</taxon>
        <taxon>Mucoromycotina</taxon>
        <taxon>Umbelopsidomycetes</taxon>
        <taxon>Umbelopsidales</taxon>
        <taxon>Umbelopsidaceae</taxon>
        <taxon>Umbelopsis</taxon>
    </lineage>
</organism>
<keyword evidence="2" id="KW-0732">Signal</keyword>
<dbReference type="AlphaFoldDB" id="A0A8H7PMM8"/>
<dbReference type="GO" id="GO:0042578">
    <property type="term" value="F:phosphoric ester hydrolase activity"/>
    <property type="evidence" value="ECO:0007669"/>
    <property type="project" value="UniProtKB-ARBA"/>
</dbReference>
<accession>A0A8H7PMM8</accession>
<proteinExistence type="predicted"/>
<evidence type="ECO:0000256" key="2">
    <source>
        <dbReference type="SAM" id="SignalP"/>
    </source>
</evidence>
<dbReference type="Gene3D" id="3.40.720.10">
    <property type="entry name" value="Alkaline Phosphatase, subunit A"/>
    <property type="match status" value="1"/>
</dbReference>
<feature type="chain" id="PRO_5034503543" description="Phospholipase C" evidence="2">
    <location>
        <begin position="22"/>
        <end position="625"/>
    </location>
</feature>
<sequence>MKLGIAAATALIVGQTTTALASSASNSTGLEKIKYFVYFMQENRAFDHYYGTMAGVRGFNDPNVGIQENGNNLYYQPDPDSTDVKNGTKYLLPFQFTGNRAGCTLGGSNAWVPFHAAINNGSNNNWPSGNSPMSMGYEVRDQIPYHFALAESFTIADMYFQSIAGSTDPNRITWISGTNGVLTYDHSADGRYMQDNTEEPRYTWSTYPQNLTNAGVSWQVFQDNGKQSQQHHKLYLSICTLFTKLILDNFDDDPLKWFAYWNNLPDGSAEKSKALGFLGINEYKARAANGTLPQVSYIVGATELSEHPDNCPMAGAWLQQEIVNATMHSPLWKETALIINYDETGGFYDHVIPPQAPKTEWQPASLEGGALRSPGLGPRVPLVCVSPYCRGGNVYTEIADHRSTLMLLEEWIGKYANGTVRAPASLISPWARSTVSKLINLFDFENPDFSIPKLPLVAEPPKNPTTGAWDPTEMCEKLTDPKSTPPYGNQTMPVVEKGSKRIRGYLTEGRYLVFRSGSQSLQTSSRSSVVGGKSTLKKAQEVFVVKQVGKEFQIVDSASNRCVNANGNGLILSACGTTAWSITYNNHGATYAITDSKSGKSLSLSGSKAALATKGTQFQVYSVSI</sequence>
<keyword evidence="1" id="KW-0378">Hydrolase</keyword>
<comment type="caution">
    <text evidence="3">The sequence shown here is derived from an EMBL/GenBank/DDBJ whole genome shotgun (WGS) entry which is preliminary data.</text>
</comment>
<protein>
    <recommendedName>
        <fullName evidence="5">Phospholipase C</fullName>
    </recommendedName>
</protein>
<dbReference type="Gene3D" id="2.80.10.50">
    <property type="match status" value="1"/>
</dbReference>
<evidence type="ECO:0008006" key="5">
    <source>
        <dbReference type="Google" id="ProtNLM"/>
    </source>
</evidence>
<dbReference type="EMBL" id="JAEPQZ010000009">
    <property type="protein sequence ID" value="KAG2176877.1"/>
    <property type="molecule type" value="Genomic_DNA"/>
</dbReference>
<feature type="signal peptide" evidence="2">
    <location>
        <begin position="1"/>
        <end position="21"/>
    </location>
</feature>
<dbReference type="Proteomes" id="UP000654370">
    <property type="component" value="Unassembled WGS sequence"/>
</dbReference>
<dbReference type="InterPro" id="IPR017850">
    <property type="entry name" value="Alkaline_phosphatase_core_sf"/>
</dbReference>
<evidence type="ECO:0000313" key="4">
    <source>
        <dbReference type="Proteomes" id="UP000654370"/>
    </source>
</evidence>
<gene>
    <name evidence="3" type="ORF">INT43_007531</name>
</gene>
<dbReference type="PANTHER" id="PTHR31956:SF1">
    <property type="entry name" value="NON-SPECIFIC PHOSPHOLIPASE C1"/>
    <property type="match status" value="1"/>
</dbReference>
<name>A0A8H7PMM8_MORIS</name>
<dbReference type="PANTHER" id="PTHR31956">
    <property type="entry name" value="NON-SPECIFIC PHOSPHOLIPASE C4-RELATED"/>
    <property type="match status" value="1"/>
</dbReference>
<evidence type="ECO:0000313" key="3">
    <source>
        <dbReference type="EMBL" id="KAG2176877.1"/>
    </source>
</evidence>
<reference evidence="3" key="1">
    <citation type="submission" date="2020-12" db="EMBL/GenBank/DDBJ databases">
        <title>Metabolic potential, ecology and presence of endohyphal bacteria is reflected in genomic diversity of Mucoromycotina.</title>
        <authorList>
            <person name="Muszewska A."/>
            <person name="Okrasinska A."/>
            <person name="Steczkiewicz K."/>
            <person name="Drgas O."/>
            <person name="Orlowska M."/>
            <person name="Perlinska-Lenart U."/>
            <person name="Aleksandrzak-Piekarczyk T."/>
            <person name="Szatraj K."/>
            <person name="Zielenkiewicz U."/>
            <person name="Pilsyk S."/>
            <person name="Malc E."/>
            <person name="Mieczkowski P."/>
            <person name="Kruszewska J.S."/>
            <person name="Biernat P."/>
            <person name="Pawlowska J."/>
        </authorList>
    </citation>
    <scope>NUCLEOTIDE SEQUENCE</scope>
    <source>
        <strain evidence="3">WA0000067209</strain>
    </source>
</reference>
<dbReference type="SUPFAM" id="SSF50370">
    <property type="entry name" value="Ricin B-like lectins"/>
    <property type="match status" value="1"/>
</dbReference>
<dbReference type="Pfam" id="PF04185">
    <property type="entry name" value="Phosphoesterase"/>
    <property type="match status" value="1"/>
</dbReference>
<dbReference type="OrthoDB" id="5135119at2759"/>
<dbReference type="InterPro" id="IPR035992">
    <property type="entry name" value="Ricin_B-like_lectins"/>
</dbReference>
<keyword evidence="4" id="KW-1185">Reference proteome</keyword>